<feature type="transmembrane region" description="Helical" evidence="5">
    <location>
        <begin position="164"/>
        <end position="181"/>
    </location>
</feature>
<name>A0A8S3SXK3_MYTED</name>
<feature type="transmembrane region" description="Helical" evidence="5">
    <location>
        <begin position="103"/>
        <end position="126"/>
    </location>
</feature>
<dbReference type="OrthoDB" id="3936150at2759"/>
<feature type="transmembrane region" description="Helical" evidence="5">
    <location>
        <begin position="133"/>
        <end position="158"/>
    </location>
</feature>
<dbReference type="Gene3D" id="1.20.1250.20">
    <property type="entry name" value="MFS general substrate transporter like domains"/>
    <property type="match status" value="1"/>
</dbReference>
<feature type="transmembrane region" description="Helical" evidence="5">
    <location>
        <begin position="426"/>
        <end position="451"/>
    </location>
</feature>
<evidence type="ECO:0000256" key="1">
    <source>
        <dbReference type="ARBA" id="ARBA00004141"/>
    </source>
</evidence>
<comment type="subcellular location">
    <subcellularLocation>
        <location evidence="1">Membrane</location>
        <topology evidence="1">Multi-pass membrane protein</topology>
    </subcellularLocation>
</comment>
<evidence type="ECO:0000313" key="7">
    <source>
        <dbReference type="Proteomes" id="UP000683360"/>
    </source>
</evidence>
<dbReference type="Pfam" id="PF00083">
    <property type="entry name" value="Sugar_tr"/>
    <property type="match status" value="1"/>
</dbReference>
<feature type="transmembrane region" description="Helical" evidence="5">
    <location>
        <begin position="188"/>
        <end position="208"/>
    </location>
</feature>
<sequence>MKEKEDACAKAFESVLDEVGHFGYFQKRLFFLTSCLQILATPVILYFGLLTELPVIYSYKCSDTNTTYSEEITGTCVNISVAGPIKNLPQWMYTNQTSGDVNVVFYVQTTGLVLGTIIGGFVADLLGRKHILFLSYAIMMISHALVAACSDFVCFGTGRFVTNFFAGSFIVPSTVLYMEYLGRNWRDICICTCLWWFGTIILSIGAVITHDWRYLAVIFGVLGVPMSGFYFLFPESFRWYCCRQKFNEAEHILREMTSCNSHKKPDVTSVCDNITMAVINTMRVRTYTYLDIFKTKRLITSITILSFASCISCIVYRCLMERVWDLTNNIYIDNSLRYIVDLPIIFSAMVISKCIGRRWCIFLYAMSSGFAMMCVIVLTVVDGLLKDEEIITGIALFGKLGVASTIIFLFLVALEVFPTTIRCMGTALVFTSCICGLTVGRYICTVLNQSFHYTSTFIGYGTFMCFVGFISLLLPETYNQPLPDIVKSRHRIIASQDLTRIAHDWNKM</sequence>
<dbReference type="SUPFAM" id="SSF103473">
    <property type="entry name" value="MFS general substrate transporter"/>
    <property type="match status" value="1"/>
</dbReference>
<gene>
    <name evidence="6" type="ORF">MEDL_36722</name>
</gene>
<feature type="transmembrane region" description="Helical" evidence="5">
    <location>
        <begin position="390"/>
        <end position="414"/>
    </location>
</feature>
<keyword evidence="7" id="KW-1185">Reference proteome</keyword>
<dbReference type="Proteomes" id="UP000683360">
    <property type="component" value="Unassembled WGS sequence"/>
</dbReference>
<dbReference type="InterPro" id="IPR036259">
    <property type="entry name" value="MFS_trans_sf"/>
</dbReference>
<reference evidence="6" key="1">
    <citation type="submission" date="2021-03" db="EMBL/GenBank/DDBJ databases">
        <authorList>
            <person name="Bekaert M."/>
        </authorList>
    </citation>
    <scope>NUCLEOTIDE SEQUENCE</scope>
</reference>
<feature type="transmembrane region" description="Helical" evidence="5">
    <location>
        <begin position="214"/>
        <end position="233"/>
    </location>
</feature>
<feature type="transmembrane region" description="Helical" evidence="5">
    <location>
        <begin position="337"/>
        <end position="355"/>
    </location>
</feature>
<evidence type="ECO:0000256" key="5">
    <source>
        <dbReference type="SAM" id="Phobius"/>
    </source>
</evidence>
<feature type="transmembrane region" description="Helical" evidence="5">
    <location>
        <begin position="298"/>
        <end position="317"/>
    </location>
</feature>
<feature type="transmembrane region" description="Helical" evidence="5">
    <location>
        <begin position="362"/>
        <end position="384"/>
    </location>
</feature>
<dbReference type="PANTHER" id="PTHR24064">
    <property type="entry name" value="SOLUTE CARRIER FAMILY 22 MEMBER"/>
    <property type="match status" value="1"/>
</dbReference>
<accession>A0A8S3SXK3</accession>
<proteinExistence type="predicted"/>
<dbReference type="GO" id="GO:0022857">
    <property type="term" value="F:transmembrane transporter activity"/>
    <property type="evidence" value="ECO:0007669"/>
    <property type="project" value="InterPro"/>
</dbReference>
<evidence type="ECO:0000256" key="2">
    <source>
        <dbReference type="ARBA" id="ARBA00022692"/>
    </source>
</evidence>
<evidence type="ECO:0000313" key="6">
    <source>
        <dbReference type="EMBL" id="CAG2223423.1"/>
    </source>
</evidence>
<feature type="transmembrane region" description="Helical" evidence="5">
    <location>
        <begin position="457"/>
        <end position="474"/>
    </location>
</feature>
<keyword evidence="4 5" id="KW-0472">Membrane</keyword>
<dbReference type="GO" id="GO:0016020">
    <property type="term" value="C:membrane"/>
    <property type="evidence" value="ECO:0007669"/>
    <property type="project" value="UniProtKB-SubCell"/>
</dbReference>
<keyword evidence="3 5" id="KW-1133">Transmembrane helix</keyword>
<organism evidence="6 7">
    <name type="scientific">Mytilus edulis</name>
    <name type="common">Blue mussel</name>
    <dbReference type="NCBI Taxonomy" id="6550"/>
    <lineage>
        <taxon>Eukaryota</taxon>
        <taxon>Metazoa</taxon>
        <taxon>Spiralia</taxon>
        <taxon>Lophotrochozoa</taxon>
        <taxon>Mollusca</taxon>
        <taxon>Bivalvia</taxon>
        <taxon>Autobranchia</taxon>
        <taxon>Pteriomorphia</taxon>
        <taxon>Mytilida</taxon>
        <taxon>Mytiloidea</taxon>
        <taxon>Mytilidae</taxon>
        <taxon>Mytilinae</taxon>
        <taxon>Mytilus</taxon>
    </lineage>
</organism>
<evidence type="ECO:0000256" key="3">
    <source>
        <dbReference type="ARBA" id="ARBA00022989"/>
    </source>
</evidence>
<evidence type="ECO:0000256" key="4">
    <source>
        <dbReference type="ARBA" id="ARBA00023136"/>
    </source>
</evidence>
<comment type="caution">
    <text evidence="6">The sequence shown here is derived from an EMBL/GenBank/DDBJ whole genome shotgun (WGS) entry which is preliminary data.</text>
</comment>
<dbReference type="AlphaFoldDB" id="A0A8S3SXK3"/>
<keyword evidence="2 5" id="KW-0812">Transmembrane</keyword>
<dbReference type="EMBL" id="CAJPWZ010001787">
    <property type="protein sequence ID" value="CAG2223423.1"/>
    <property type="molecule type" value="Genomic_DNA"/>
</dbReference>
<dbReference type="InterPro" id="IPR005828">
    <property type="entry name" value="MFS_sugar_transport-like"/>
</dbReference>
<feature type="transmembrane region" description="Helical" evidence="5">
    <location>
        <begin position="29"/>
        <end position="49"/>
    </location>
</feature>
<protein>
    <submittedName>
        <fullName evidence="6">SLC22A4_5</fullName>
    </submittedName>
</protein>